<protein>
    <recommendedName>
        <fullName evidence="4">RNA pseudouridylate synthase</fullName>
    </recommendedName>
    <alternativeName>
        <fullName evidence="5">RNA-uridine isomerase</fullName>
    </alternativeName>
</protein>
<dbReference type="GO" id="GO:0120159">
    <property type="term" value="F:rRNA pseudouridine synthase activity"/>
    <property type="evidence" value="ECO:0007669"/>
    <property type="project" value="UniProtKB-ARBA"/>
</dbReference>
<dbReference type="EMBL" id="AORH01000030">
    <property type="protein sequence ID" value="ENY69098.1"/>
    <property type="molecule type" value="Genomic_DNA"/>
</dbReference>
<dbReference type="CDD" id="cd02869">
    <property type="entry name" value="PseudoU_synth_RluA_like"/>
    <property type="match status" value="1"/>
</dbReference>
<evidence type="ECO:0000256" key="2">
    <source>
        <dbReference type="ARBA" id="ARBA00010876"/>
    </source>
</evidence>
<dbReference type="InterPro" id="IPR050188">
    <property type="entry name" value="RluA_PseudoU_synthase"/>
</dbReference>
<organism evidence="8 9">
    <name type="scientific">Mycoplasmopsis bovigenitalium 51080</name>
    <dbReference type="NCBI Taxonomy" id="1188235"/>
    <lineage>
        <taxon>Bacteria</taxon>
        <taxon>Bacillati</taxon>
        <taxon>Mycoplasmatota</taxon>
        <taxon>Mycoplasmoidales</taxon>
        <taxon>Metamycoplasmataceae</taxon>
        <taxon>Mycoplasmopsis</taxon>
    </lineage>
</organism>
<comment type="similarity">
    <text evidence="2">Belongs to the pseudouridine synthase RluA family.</text>
</comment>
<dbReference type="PANTHER" id="PTHR21600">
    <property type="entry name" value="MITOCHONDRIAL RNA PSEUDOURIDINE SYNTHASE"/>
    <property type="match status" value="1"/>
</dbReference>
<evidence type="ECO:0000256" key="4">
    <source>
        <dbReference type="ARBA" id="ARBA00031870"/>
    </source>
</evidence>
<dbReference type="Proteomes" id="UP000013220">
    <property type="component" value="Unassembled WGS sequence"/>
</dbReference>
<dbReference type="GO" id="GO:0003723">
    <property type="term" value="F:RNA binding"/>
    <property type="evidence" value="ECO:0007669"/>
    <property type="project" value="UniProtKB-KW"/>
</dbReference>
<evidence type="ECO:0000256" key="5">
    <source>
        <dbReference type="ARBA" id="ARBA00033164"/>
    </source>
</evidence>
<feature type="domain" description="RNA-binding S4" evidence="7">
    <location>
        <begin position="15"/>
        <end position="73"/>
    </location>
</feature>
<dbReference type="PANTHER" id="PTHR21600:SF83">
    <property type="entry name" value="PSEUDOURIDYLATE SYNTHASE RPUSD4, MITOCHONDRIAL"/>
    <property type="match status" value="1"/>
</dbReference>
<keyword evidence="6" id="KW-0694">RNA-binding</keyword>
<gene>
    <name evidence="8" type="primary">rluC</name>
    <name evidence="8" type="ORF">MBVG_5010</name>
</gene>
<reference evidence="8 9" key="1">
    <citation type="journal article" date="2013" name="Genome Announc.">
        <title>Draft Genome Sequences of Mycoplasma alkalescens, Mycoplasma arginini, and Mycoplasma bovigenitalium, Three Species with Equivocal Pathogenic Status for Cattle.</title>
        <authorList>
            <person name="Manso-Silvan L."/>
            <person name="Tardy F."/>
            <person name="Baranowski E."/>
            <person name="Barre A."/>
            <person name="Blanchard A."/>
            <person name="Breton M."/>
            <person name="Couture C."/>
            <person name="Citti C."/>
            <person name="Dordet-Frisoni E."/>
            <person name="Dupuy V."/>
            <person name="Gaurivaud P."/>
            <person name="Jacob D."/>
            <person name="Lemaitre C."/>
            <person name="Nikolski M."/>
            <person name="Nouvel L.X."/>
            <person name="Poumarat F."/>
            <person name="Thebault P."/>
            <person name="Theil S."/>
            <person name="Thiaucourt F."/>
            <person name="Sirand-Pugnet P."/>
        </authorList>
    </citation>
    <scope>NUCLEOTIDE SEQUENCE [LARGE SCALE GENOMIC DNA]</scope>
    <source>
        <strain evidence="8 9">51080</strain>
    </source>
</reference>
<evidence type="ECO:0000256" key="3">
    <source>
        <dbReference type="ARBA" id="ARBA00023235"/>
    </source>
</evidence>
<evidence type="ECO:0000259" key="7">
    <source>
        <dbReference type="SMART" id="SM00363"/>
    </source>
</evidence>
<evidence type="ECO:0000256" key="6">
    <source>
        <dbReference type="PROSITE-ProRule" id="PRU00182"/>
    </source>
</evidence>
<dbReference type="InterPro" id="IPR006145">
    <property type="entry name" value="PsdUridine_synth_RsuA/RluA"/>
</dbReference>
<dbReference type="SMART" id="SM00363">
    <property type="entry name" value="S4"/>
    <property type="match status" value="1"/>
</dbReference>
<proteinExistence type="inferred from homology"/>
<accession>N9VBN9</accession>
<evidence type="ECO:0000256" key="1">
    <source>
        <dbReference type="ARBA" id="ARBA00000073"/>
    </source>
</evidence>
<dbReference type="OrthoDB" id="9807829at2"/>
<dbReference type="Pfam" id="PF00849">
    <property type="entry name" value="PseudoU_synth_2"/>
    <property type="match status" value="1"/>
</dbReference>
<dbReference type="PROSITE" id="PS50889">
    <property type="entry name" value="S4"/>
    <property type="match status" value="1"/>
</dbReference>
<dbReference type="CDD" id="cd00165">
    <property type="entry name" value="S4"/>
    <property type="match status" value="1"/>
</dbReference>
<dbReference type="Gene3D" id="3.30.2350.10">
    <property type="entry name" value="Pseudouridine synthase"/>
    <property type="match status" value="1"/>
</dbReference>
<dbReference type="InterPro" id="IPR020103">
    <property type="entry name" value="PsdUridine_synth_cat_dom_sf"/>
</dbReference>
<name>N9VBN9_9BACT</name>
<dbReference type="PATRIC" id="fig|1188235.3.peg.517"/>
<dbReference type="RefSeq" id="WP_004421015.1">
    <property type="nucleotide sequence ID" value="NZ_AORH01000030.1"/>
</dbReference>
<sequence>MTKNTYIASENDEGRKLIKFITSIYKKTPNSIIYKTFRKGNIKINSKKTKDPNYLIKNGDVIDVYGIDQNDIFLIEKVKNTHSFDIVYEDENILLINKEEGVQVHSSHNSLDSQVYSYLNFSQINSFKPSHVGRLDKLTSGLIIYAKNYKTLKMLNEKQKYLTKIYKFIPQNFIVDNLYEFNLKKNEYDKKMFVSKGADSKTSSTKIWSEKNEYFAQILTGRKHQIRVTCAALNAPILGDTKYGGKPAKRMYLHSFKLIFNNLTNHLEYLNKKEFIALPKNWKDSHEVNR</sequence>
<comment type="caution">
    <text evidence="8">The sequence shown here is derived from an EMBL/GenBank/DDBJ whole genome shotgun (WGS) entry which is preliminary data.</text>
</comment>
<dbReference type="SUPFAM" id="SSF55120">
    <property type="entry name" value="Pseudouridine synthase"/>
    <property type="match status" value="1"/>
</dbReference>
<dbReference type="GO" id="GO:0000455">
    <property type="term" value="P:enzyme-directed rRNA pseudouridine synthesis"/>
    <property type="evidence" value="ECO:0007669"/>
    <property type="project" value="UniProtKB-ARBA"/>
</dbReference>
<dbReference type="AlphaFoldDB" id="N9VBN9"/>
<dbReference type="STRING" id="1188235.MBVG_5010"/>
<keyword evidence="9" id="KW-1185">Reference proteome</keyword>
<evidence type="ECO:0000313" key="8">
    <source>
        <dbReference type="EMBL" id="ENY69098.1"/>
    </source>
</evidence>
<dbReference type="eggNOG" id="COG0564">
    <property type="taxonomic scope" value="Bacteria"/>
</dbReference>
<evidence type="ECO:0000313" key="9">
    <source>
        <dbReference type="Proteomes" id="UP000013220"/>
    </source>
</evidence>
<keyword evidence="3" id="KW-0413">Isomerase</keyword>
<comment type="catalytic activity">
    <reaction evidence="1">
        <text>a uridine in RNA = a pseudouridine in RNA</text>
        <dbReference type="Rhea" id="RHEA:48348"/>
        <dbReference type="Rhea" id="RHEA-COMP:12068"/>
        <dbReference type="Rhea" id="RHEA-COMP:12069"/>
        <dbReference type="ChEBI" id="CHEBI:65314"/>
        <dbReference type="ChEBI" id="CHEBI:65315"/>
    </reaction>
</comment>
<dbReference type="InterPro" id="IPR002942">
    <property type="entry name" value="S4_RNA-bd"/>
</dbReference>